<feature type="compositionally biased region" description="Pro residues" evidence="1">
    <location>
        <begin position="66"/>
        <end position="87"/>
    </location>
</feature>
<name>A0A4Q2V473_FUSOX</name>
<gene>
    <name evidence="2" type="ORF">BFJ63_vAg15232</name>
</gene>
<comment type="caution">
    <text evidence="2">The sequence shown here is derived from an EMBL/GenBank/DDBJ whole genome shotgun (WGS) entry which is preliminary data.</text>
</comment>
<accession>A0A4Q2V473</accession>
<reference evidence="2 3" key="1">
    <citation type="submission" date="2016-12" db="EMBL/GenBank/DDBJ databases">
        <title>Draft genome sequence of Fusarium oxysporum causing rot on Narcissus.</title>
        <authorList>
            <person name="Armitage A.D."/>
            <person name="Taylor A."/>
            <person name="Clarkson J.P."/>
            <person name="Harrison R.J."/>
            <person name="Jackson A.C."/>
        </authorList>
    </citation>
    <scope>NUCLEOTIDE SEQUENCE [LARGE SCALE GENOMIC DNA]</scope>
    <source>
        <strain evidence="2 3">N139</strain>
    </source>
</reference>
<dbReference type="EMBL" id="MQTW01000214">
    <property type="protein sequence ID" value="RYC81885.1"/>
    <property type="molecule type" value="Genomic_DNA"/>
</dbReference>
<evidence type="ECO:0000256" key="1">
    <source>
        <dbReference type="SAM" id="MobiDB-lite"/>
    </source>
</evidence>
<protein>
    <submittedName>
        <fullName evidence="2">Uncharacterized protein</fullName>
    </submittedName>
</protein>
<evidence type="ECO:0000313" key="2">
    <source>
        <dbReference type="EMBL" id="RYC81885.1"/>
    </source>
</evidence>
<sequence>MEKLDYGTSTNGSDKSQRLSQYLPMQDSDAQRGIGGMVIVQPPKYAATAPDQFSPTLSTPAITPSASPPPFTLPPPLSPPTPAPSPSPSASKA</sequence>
<feature type="compositionally biased region" description="Polar residues" evidence="1">
    <location>
        <begin position="7"/>
        <end position="20"/>
    </location>
</feature>
<feature type="region of interest" description="Disordered" evidence="1">
    <location>
        <begin position="1"/>
        <end position="28"/>
    </location>
</feature>
<feature type="region of interest" description="Disordered" evidence="1">
    <location>
        <begin position="48"/>
        <end position="93"/>
    </location>
</feature>
<evidence type="ECO:0000313" key="3">
    <source>
        <dbReference type="Proteomes" id="UP000290540"/>
    </source>
</evidence>
<organism evidence="2 3">
    <name type="scientific">Fusarium oxysporum f. sp. narcissi</name>
    <dbReference type="NCBI Taxonomy" id="451672"/>
    <lineage>
        <taxon>Eukaryota</taxon>
        <taxon>Fungi</taxon>
        <taxon>Dikarya</taxon>
        <taxon>Ascomycota</taxon>
        <taxon>Pezizomycotina</taxon>
        <taxon>Sordariomycetes</taxon>
        <taxon>Hypocreomycetidae</taxon>
        <taxon>Hypocreales</taxon>
        <taxon>Nectriaceae</taxon>
        <taxon>Fusarium</taxon>
        <taxon>Fusarium oxysporum species complex</taxon>
    </lineage>
</organism>
<dbReference type="AlphaFoldDB" id="A0A4Q2V473"/>
<proteinExistence type="predicted"/>
<feature type="compositionally biased region" description="Low complexity" evidence="1">
    <location>
        <begin position="54"/>
        <end position="65"/>
    </location>
</feature>
<dbReference type="Proteomes" id="UP000290540">
    <property type="component" value="Unassembled WGS sequence"/>
</dbReference>